<evidence type="ECO:0000256" key="6">
    <source>
        <dbReference type="SAM" id="MobiDB-lite"/>
    </source>
</evidence>
<organism evidence="8 9">
    <name type="scientific">Sporothrix stenoceras</name>
    <dbReference type="NCBI Taxonomy" id="5173"/>
    <lineage>
        <taxon>Eukaryota</taxon>
        <taxon>Fungi</taxon>
        <taxon>Dikarya</taxon>
        <taxon>Ascomycota</taxon>
        <taxon>Pezizomycotina</taxon>
        <taxon>Sordariomycetes</taxon>
        <taxon>Sordariomycetidae</taxon>
        <taxon>Ophiostomatales</taxon>
        <taxon>Ophiostomataceae</taxon>
        <taxon>Sporothrix</taxon>
    </lineage>
</organism>
<gene>
    <name evidence="8" type="ORF">Sste5346_006524</name>
</gene>
<dbReference type="InterPro" id="IPR007219">
    <property type="entry name" value="XnlR_reg_dom"/>
</dbReference>
<comment type="caution">
    <text evidence="8">The sequence shown here is derived from an EMBL/GenBank/DDBJ whole genome shotgun (WGS) entry which is preliminary data.</text>
</comment>
<name>A0ABR3YY80_9PEZI</name>
<keyword evidence="4" id="KW-0804">Transcription</keyword>
<evidence type="ECO:0000256" key="3">
    <source>
        <dbReference type="ARBA" id="ARBA00023015"/>
    </source>
</evidence>
<accession>A0ABR3YY80</accession>
<proteinExistence type="predicted"/>
<feature type="region of interest" description="Disordered" evidence="6">
    <location>
        <begin position="144"/>
        <end position="178"/>
    </location>
</feature>
<protein>
    <recommendedName>
        <fullName evidence="7">Xylanolytic transcriptional activator regulatory domain-containing protein</fullName>
    </recommendedName>
</protein>
<keyword evidence="3" id="KW-0805">Transcription regulation</keyword>
<dbReference type="Proteomes" id="UP001583186">
    <property type="component" value="Unassembled WGS sequence"/>
</dbReference>
<dbReference type="PANTHER" id="PTHR47660:SF7">
    <property type="entry name" value="TRANSCRIPTION FACTOR WITH C2H2 AND ZN(2)-CYS(6) DNA BINDING DOMAIN (EUROFUNG)"/>
    <property type="match status" value="1"/>
</dbReference>
<evidence type="ECO:0000259" key="7">
    <source>
        <dbReference type="Pfam" id="PF04082"/>
    </source>
</evidence>
<dbReference type="EMBL" id="JAWCUI010000038">
    <property type="protein sequence ID" value="KAL1893346.1"/>
    <property type="molecule type" value="Genomic_DNA"/>
</dbReference>
<keyword evidence="9" id="KW-1185">Reference proteome</keyword>
<feature type="region of interest" description="Disordered" evidence="6">
    <location>
        <begin position="640"/>
        <end position="690"/>
    </location>
</feature>
<evidence type="ECO:0000256" key="2">
    <source>
        <dbReference type="ARBA" id="ARBA00022833"/>
    </source>
</evidence>
<dbReference type="PANTHER" id="PTHR47660">
    <property type="entry name" value="TRANSCRIPTION FACTOR WITH C2H2 AND ZN(2)-CYS(6) DNA BINDING DOMAIN (EUROFUNG)-RELATED-RELATED"/>
    <property type="match status" value="1"/>
</dbReference>
<keyword evidence="5" id="KW-0539">Nucleus</keyword>
<evidence type="ECO:0000256" key="1">
    <source>
        <dbReference type="ARBA" id="ARBA00022723"/>
    </source>
</evidence>
<evidence type="ECO:0000256" key="5">
    <source>
        <dbReference type="ARBA" id="ARBA00023242"/>
    </source>
</evidence>
<keyword evidence="1" id="KW-0479">Metal-binding</keyword>
<dbReference type="Pfam" id="PF04082">
    <property type="entry name" value="Fungal_trans"/>
    <property type="match status" value="1"/>
</dbReference>
<keyword evidence="2" id="KW-0862">Zinc</keyword>
<evidence type="ECO:0000313" key="8">
    <source>
        <dbReference type="EMBL" id="KAL1893346.1"/>
    </source>
</evidence>
<feature type="domain" description="Xylanolytic transcriptional activator regulatory" evidence="7">
    <location>
        <begin position="298"/>
        <end position="412"/>
    </location>
</feature>
<evidence type="ECO:0000256" key="4">
    <source>
        <dbReference type="ARBA" id="ARBA00023163"/>
    </source>
</evidence>
<sequence length="781" mass="85612">MGMLYSEMTPGMAPGAEASTTAANIAVPGEQQMFDDNTTQAVSMLLDMQQATDGTQMMSTQNQVYNTWNPQLHTDGPAFSFPMNWLPINLNTDLDYDSILGQSLSLMSTDLDTPFQQMPAVTLAPNLELGNTMTLAMDNGPAAFGNLPVTSPGNRSSEHSSSPASQSVRNAPQSASPRRLARGHLYANGANGARVPCTVRDKRDYIQIPGTKPLATIKANTTPNEASSSAALSRLLSLNHISVAHLFSSDAGANLRISQSTYQQIRQGIRQAYVSTGTAQLFDDSAIPSLDHLNFFVNLYFQKFNPIVPILHEHHVTTLNESWLLALAVSAIGAQYTFTEEFTSLAGVLHEILHRGLRIEIEAADNNTTNLAITQALFLSQIGLLYHGSSRLFRRAKSNHGQLVDMLRSANPNLPTATQQLFVEKFIKPDIGEFSRIILLHGVYQEIWQVKRYFDRPLSNWMVSAPEDPPSRHGASSASSSMDTASDRQLVTTEGPTYSSWRNAACDCVDVLHWAANGMIAQLSGSEHSTVFHLHFSRVVLLTPFEHIQTLARYLASIGNSQYQPDLGSLPTRSQGLAAERAIIEWAQQDEHKARLAVLHCGCFFWHIRRYSTMAFYEPVAVFMATLSIWAYSSYASQSQANNANRRPESPGPGSGERGATNSGTATEDTSPSSRVENESSTGEPGHLLPDVMDESFPSFVHLDRPNDDEMVQLFVRSGRPSVMRAYISGIGDICSPKAPVQILKEGIKILTNVSMAWGRTDRYIKVLTAMDAALAKLAEE</sequence>
<evidence type="ECO:0000313" key="9">
    <source>
        <dbReference type="Proteomes" id="UP001583186"/>
    </source>
</evidence>
<feature type="compositionally biased region" description="Polar residues" evidence="6">
    <location>
        <begin position="660"/>
        <end position="683"/>
    </location>
</feature>
<reference evidence="8 9" key="1">
    <citation type="journal article" date="2024" name="IMA Fungus">
        <title>IMA Genome - F19 : A genome assembly and annotation guide to empower mycologists, including annotated draft genome sequences of Ceratocystis pirilliformis, Diaporthe australafricana, Fusarium ophioides, Paecilomyces lecythidis, and Sporothrix stenoceras.</title>
        <authorList>
            <person name="Aylward J."/>
            <person name="Wilson A.M."/>
            <person name="Visagie C.M."/>
            <person name="Spraker J."/>
            <person name="Barnes I."/>
            <person name="Buitendag C."/>
            <person name="Ceriani C."/>
            <person name="Del Mar Angel L."/>
            <person name="du Plessis D."/>
            <person name="Fuchs T."/>
            <person name="Gasser K."/>
            <person name="Kramer D."/>
            <person name="Li W."/>
            <person name="Munsamy K."/>
            <person name="Piso A."/>
            <person name="Price J.L."/>
            <person name="Sonnekus B."/>
            <person name="Thomas C."/>
            <person name="van der Nest A."/>
            <person name="van Dijk A."/>
            <person name="van Heerden A."/>
            <person name="van Vuuren N."/>
            <person name="Yilmaz N."/>
            <person name="Duong T.A."/>
            <person name="van der Merwe N.A."/>
            <person name="Wingfield M.J."/>
            <person name="Wingfield B.D."/>
        </authorList>
    </citation>
    <scope>NUCLEOTIDE SEQUENCE [LARGE SCALE GENOMIC DNA]</scope>
    <source>
        <strain evidence="8 9">CMW 5346</strain>
    </source>
</reference>
<dbReference type="CDD" id="cd12148">
    <property type="entry name" value="fungal_TF_MHR"/>
    <property type="match status" value="1"/>
</dbReference>
<feature type="region of interest" description="Disordered" evidence="6">
    <location>
        <begin position="465"/>
        <end position="489"/>
    </location>
</feature>